<comment type="caution">
    <text evidence="9">The sequence shown here is derived from an EMBL/GenBank/DDBJ whole genome shotgun (WGS) entry which is preliminary data.</text>
</comment>
<dbReference type="PROSITE" id="PS51754">
    <property type="entry name" value="OVATE"/>
    <property type="match status" value="1"/>
</dbReference>
<dbReference type="GO" id="GO:0045892">
    <property type="term" value="P:negative regulation of DNA-templated transcription"/>
    <property type="evidence" value="ECO:0007669"/>
    <property type="project" value="UniProtKB-UniRule"/>
</dbReference>
<evidence type="ECO:0000256" key="3">
    <source>
        <dbReference type="ARBA" id="ARBA00023015"/>
    </source>
</evidence>
<proteinExistence type="predicted"/>
<dbReference type="STRING" id="542762.A0A4S4CWH5"/>
<keyword evidence="4 6" id="KW-0804">Transcription</keyword>
<feature type="region of interest" description="Disordered" evidence="7">
    <location>
        <begin position="128"/>
        <end position="218"/>
    </location>
</feature>
<dbReference type="Pfam" id="PF04844">
    <property type="entry name" value="Ovate"/>
    <property type="match status" value="1"/>
</dbReference>
<gene>
    <name evidence="9" type="ORF">TEA_024706</name>
</gene>
<comment type="subcellular location">
    <subcellularLocation>
        <location evidence="1 6">Nucleus</location>
    </subcellularLocation>
</comment>
<dbReference type="GO" id="GO:0005634">
    <property type="term" value="C:nucleus"/>
    <property type="evidence" value="ECO:0007669"/>
    <property type="project" value="UniProtKB-SubCell"/>
</dbReference>
<dbReference type="InterPro" id="IPR038933">
    <property type="entry name" value="Ovate"/>
</dbReference>
<dbReference type="PANTHER" id="PTHR33057">
    <property type="entry name" value="TRANSCRIPTION REPRESSOR OFP7-RELATED"/>
    <property type="match status" value="1"/>
</dbReference>
<reference evidence="9 10" key="1">
    <citation type="journal article" date="2018" name="Proc. Natl. Acad. Sci. U.S.A.">
        <title>Draft genome sequence of Camellia sinensis var. sinensis provides insights into the evolution of the tea genome and tea quality.</title>
        <authorList>
            <person name="Wei C."/>
            <person name="Yang H."/>
            <person name="Wang S."/>
            <person name="Zhao J."/>
            <person name="Liu C."/>
            <person name="Gao L."/>
            <person name="Xia E."/>
            <person name="Lu Y."/>
            <person name="Tai Y."/>
            <person name="She G."/>
            <person name="Sun J."/>
            <person name="Cao H."/>
            <person name="Tong W."/>
            <person name="Gao Q."/>
            <person name="Li Y."/>
            <person name="Deng W."/>
            <person name="Jiang X."/>
            <person name="Wang W."/>
            <person name="Chen Q."/>
            <person name="Zhang S."/>
            <person name="Li H."/>
            <person name="Wu J."/>
            <person name="Wang P."/>
            <person name="Li P."/>
            <person name="Shi C."/>
            <person name="Zheng F."/>
            <person name="Jian J."/>
            <person name="Huang B."/>
            <person name="Shan D."/>
            <person name="Shi M."/>
            <person name="Fang C."/>
            <person name="Yue Y."/>
            <person name="Li F."/>
            <person name="Li D."/>
            <person name="Wei S."/>
            <person name="Han B."/>
            <person name="Jiang C."/>
            <person name="Yin Y."/>
            <person name="Xia T."/>
            <person name="Zhang Z."/>
            <person name="Bennetzen J.L."/>
            <person name="Zhao S."/>
            <person name="Wan X."/>
        </authorList>
    </citation>
    <scope>NUCLEOTIDE SEQUENCE [LARGE SCALE GENOMIC DNA]</scope>
    <source>
        <strain evidence="10">cv. Shuchazao</strain>
        <tissue evidence="9">Leaf</tissue>
    </source>
</reference>
<evidence type="ECO:0000256" key="2">
    <source>
        <dbReference type="ARBA" id="ARBA00022491"/>
    </source>
</evidence>
<evidence type="ECO:0000256" key="6">
    <source>
        <dbReference type="RuleBase" id="RU367028"/>
    </source>
</evidence>
<feature type="compositionally biased region" description="Basic residues" evidence="7">
    <location>
        <begin position="207"/>
        <end position="218"/>
    </location>
</feature>
<protein>
    <recommendedName>
        <fullName evidence="6">Transcription repressor</fullName>
    </recommendedName>
    <alternativeName>
        <fullName evidence="6">Ovate family protein</fullName>
    </alternativeName>
</protein>
<feature type="domain" description="OVATE" evidence="8">
    <location>
        <begin position="259"/>
        <end position="318"/>
    </location>
</feature>
<evidence type="ECO:0000313" key="9">
    <source>
        <dbReference type="EMBL" id="THF94230.1"/>
    </source>
</evidence>
<dbReference type="NCBIfam" id="TIGR01568">
    <property type="entry name" value="A_thal_3678"/>
    <property type="match status" value="1"/>
</dbReference>
<keyword evidence="3 6" id="KW-0805">Transcription regulation</keyword>
<evidence type="ECO:0000256" key="5">
    <source>
        <dbReference type="ARBA" id="ARBA00023242"/>
    </source>
</evidence>
<dbReference type="EMBL" id="SDRB02013747">
    <property type="protein sequence ID" value="THF94230.1"/>
    <property type="molecule type" value="Genomic_DNA"/>
</dbReference>
<evidence type="ECO:0000256" key="4">
    <source>
        <dbReference type="ARBA" id="ARBA00023163"/>
    </source>
</evidence>
<dbReference type="AlphaFoldDB" id="A0A4S4CWH5"/>
<evidence type="ECO:0000313" key="10">
    <source>
        <dbReference type="Proteomes" id="UP000306102"/>
    </source>
</evidence>
<keyword evidence="10" id="KW-1185">Reference proteome</keyword>
<keyword evidence="5 6" id="KW-0539">Nucleus</keyword>
<accession>A0A4S4CWH5</accession>
<evidence type="ECO:0000256" key="7">
    <source>
        <dbReference type="SAM" id="MobiDB-lite"/>
    </source>
</evidence>
<sequence length="342" mass="39307">MVQKQQRQTKQRAKAFKLWFSRVISSFQFYCSKDPSNLPENPVASFLRLSLNPILVDFPPATPPPFKSHRSSFKRHVSSTFTSAGCGFGTQYTSEDGLTESPEFEWQKEDKWHVIAKVRDDTPRHKIYNSSLSGDSDNDLFPPPHMAAKKKRRSKKKKPTTQHRISTSSAKSGLFSDERHEEEETETLVSSSRSFSIDSSRETPISRNHKKKLKRAKRSVSQGGKMWWPEIESPARLSVLNKLIPSCAVEGKVKESFAVVKKSEDPYKDFKRSMMEMILEKQMFEERDLEQLLQCFLSLNSRHHHRVIVEAFADIWETLFCSSSRISTHHHHGVSLNAFSSS</sequence>
<evidence type="ECO:0000256" key="1">
    <source>
        <dbReference type="ARBA" id="ARBA00004123"/>
    </source>
</evidence>
<feature type="compositionally biased region" description="Polar residues" evidence="7">
    <location>
        <begin position="162"/>
        <end position="171"/>
    </location>
</feature>
<organism evidence="9 10">
    <name type="scientific">Camellia sinensis var. sinensis</name>
    <name type="common">China tea</name>
    <dbReference type="NCBI Taxonomy" id="542762"/>
    <lineage>
        <taxon>Eukaryota</taxon>
        <taxon>Viridiplantae</taxon>
        <taxon>Streptophyta</taxon>
        <taxon>Embryophyta</taxon>
        <taxon>Tracheophyta</taxon>
        <taxon>Spermatophyta</taxon>
        <taxon>Magnoliopsida</taxon>
        <taxon>eudicotyledons</taxon>
        <taxon>Gunneridae</taxon>
        <taxon>Pentapetalae</taxon>
        <taxon>asterids</taxon>
        <taxon>Ericales</taxon>
        <taxon>Theaceae</taxon>
        <taxon>Camellia</taxon>
    </lineage>
</organism>
<name>A0A4S4CWH5_CAMSN</name>
<keyword evidence="2 6" id="KW-0678">Repressor</keyword>
<evidence type="ECO:0000259" key="8">
    <source>
        <dbReference type="PROSITE" id="PS51754"/>
    </source>
</evidence>
<dbReference type="Proteomes" id="UP000306102">
    <property type="component" value="Unassembled WGS sequence"/>
</dbReference>
<comment type="function">
    <text evidence="6">Transcriptional repressor that regulates multiple aspects of plant growth and development.</text>
</comment>
<feature type="compositionally biased region" description="Basic residues" evidence="7">
    <location>
        <begin position="147"/>
        <end position="161"/>
    </location>
</feature>
<dbReference type="InterPro" id="IPR006458">
    <property type="entry name" value="Ovate_C"/>
</dbReference>
<dbReference type="PANTHER" id="PTHR33057:SF224">
    <property type="entry name" value="TRANSCRIPTION REPRESSOR"/>
    <property type="match status" value="1"/>
</dbReference>